<dbReference type="EMBL" id="VSWC01000079">
    <property type="protein sequence ID" value="KAA1094117.1"/>
    <property type="molecule type" value="Genomic_DNA"/>
</dbReference>
<feature type="compositionally biased region" description="Polar residues" evidence="1">
    <location>
        <begin position="100"/>
        <end position="116"/>
    </location>
</feature>
<reference evidence="4 5" key="1">
    <citation type="submission" date="2019-05" db="EMBL/GenBank/DDBJ databases">
        <title>Emergence of the Ug99 lineage of the wheat stem rust pathogen through somatic hybridization.</title>
        <authorList>
            <person name="Li F."/>
            <person name="Upadhyaya N.M."/>
            <person name="Sperschneider J."/>
            <person name="Matny O."/>
            <person name="Nguyen-Phuc H."/>
            <person name="Mago R."/>
            <person name="Raley C."/>
            <person name="Miller M.E."/>
            <person name="Silverstein K.A.T."/>
            <person name="Henningsen E."/>
            <person name="Hirsch C.D."/>
            <person name="Visser B."/>
            <person name="Pretorius Z.A."/>
            <person name="Steffenson B.J."/>
            <person name="Schwessinger B."/>
            <person name="Dodds P.N."/>
            <person name="Figueroa M."/>
        </authorList>
    </citation>
    <scope>NUCLEOTIDE SEQUENCE [LARGE SCALE GENOMIC DNA]</scope>
    <source>
        <strain evidence="3">21-0</strain>
        <strain evidence="2 5">Ug99</strain>
    </source>
</reference>
<gene>
    <name evidence="3" type="ORF">PGT21_010204</name>
    <name evidence="2" type="ORF">PGTUg99_032313</name>
</gene>
<dbReference type="AlphaFoldDB" id="A0A5B0N2E5"/>
<evidence type="ECO:0000313" key="2">
    <source>
        <dbReference type="EMBL" id="KAA1083401.1"/>
    </source>
</evidence>
<proteinExistence type="predicted"/>
<evidence type="ECO:0000313" key="4">
    <source>
        <dbReference type="Proteomes" id="UP000324748"/>
    </source>
</evidence>
<feature type="compositionally biased region" description="Low complexity" evidence="1">
    <location>
        <begin position="66"/>
        <end position="77"/>
    </location>
</feature>
<evidence type="ECO:0000313" key="3">
    <source>
        <dbReference type="EMBL" id="KAA1094117.1"/>
    </source>
</evidence>
<protein>
    <submittedName>
        <fullName evidence="2">Uncharacterized protein</fullName>
    </submittedName>
</protein>
<organism evidence="2 5">
    <name type="scientific">Puccinia graminis f. sp. tritici</name>
    <dbReference type="NCBI Taxonomy" id="56615"/>
    <lineage>
        <taxon>Eukaryota</taxon>
        <taxon>Fungi</taxon>
        <taxon>Dikarya</taxon>
        <taxon>Basidiomycota</taxon>
        <taxon>Pucciniomycotina</taxon>
        <taxon>Pucciniomycetes</taxon>
        <taxon>Pucciniales</taxon>
        <taxon>Pucciniaceae</taxon>
        <taxon>Puccinia</taxon>
    </lineage>
</organism>
<comment type="caution">
    <text evidence="2">The sequence shown here is derived from an EMBL/GenBank/DDBJ whole genome shotgun (WGS) entry which is preliminary data.</text>
</comment>
<feature type="compositionally biased region" description="Basic and acidic residues" evidence="1">
    <location>
        <begin position="24"/>
        <end position="36"/>
    </location>
</feature>
<evidence type="ECO:0000313" key="5">
    <source>
        <dbReference type="Proteomes" id="UP000325313"/>
    </source>
</evidence>
<evidence type="ECO:0000256" key="1">
    <source>
        <dbReference type="SAM" id="MobiDB-lite"/>
    </source>
</evidence>
<dbReference type="Proteomes" id="UP000324748">
    <property type="component" value="Unassembled WGS sequence"/>
</dbReference>
<dbReference type="EMBL" id="VDEP01000438">
    <property type="protein sequence ID" value="KAA1083401.1"/>
    <property type="molecule type" value="Genomic_DNA"/>
</dbReference>
<name>A0A5B0N2E5_PUCGR</name>
<sequence>MSCLIPWLQANTCANIPRPAVPNDHGKPREDEMAGWKEDLPADKVHMYLLPDGKVHVPCQPEVKHSSSSASPETFSSPTKQPPEPSKGRNGHANLRYETAWNTKIQSKAQPDQSAVSIKGKGKADPGAGWKEILPAGCLVTHLKGGYPWIPTRIPAQDDRYLGEGVDADADAPFH</sequence>
<feature type="region of interest" description="Disordered" evidence="1">
    <location>
        <begin position="58"/>
        <end position="126"/>
    </location>
</feature>
<keyword evidence="4" id="KW-1185">Reference proteome</keyword>
<feature type="region of interest" description="Disordered" evidence="1">
    <location>
        <begin position="16"/>
        <end position="36"/>
    </location>
</feature>
<dbReference type="Proteomes" id="UP000325313">
    <property type="component" value="Unassembled WGS sequence"/>
</dbReference>
<accession>A0A5B0N2E5</accession>